<evidence type="ECO:0000256" key="4">
    <source>
        <dbReference type="ARBA" id="ARBA00044129"/>
    </source>
</evidence>
<dbReference type="InterPro" id="IPR036164">
    <property type="entry name" value="bL21-like_sf"/>
</dbReference>
<dbReference type="PANTHER" id="PTHR21349:SF0">
    <property type="entry name" value="LARGE RIBOSOMAL SUBUNIT PROTEIN BL21M"/>
    <property type="match status" value="1"/>
</dbReference>
<dbReference type="EMBL" id="HBHP01012240">
    <property type="protein sequence ID" value="CAD9759328.1"/>
    <property type="molecule type" value="Transcribed_RNA"/>
</dbReference>
<keyword evidence="3" id="KW-0687">Ribonucleoprotein</keyword>
<accession>A0A7S2XBN0</accession>
<dbReference type="GO" id="GO:0005762">
    <property type="term" value="C:mitochondrial large ribosomal subunit"/>
    <property type="evidence" value="ECO:0007669"/>
    <property type="project" value="TreeGrafter"/>
</dbReference>
<dbReference type="NCBIfam" id="TIGR00061">
    <property type="entry name" value="L21"/>
    <property type="match status" value="1"/>
</dbReference>
<comment type="similarity">
    <text evidence="1">Belongs to the bacterial ribosomal protein bL21 family.</text>
</comment>
<dbReference type="GO" id="GO:0003723">
    <property type="term" value="F:RNA binding"/>
    <property type="evidence" value="ECO:0007669"/>
    <property type="project" value="InterPro"/>
</dbReference>
<keyword evidence="2" id="KW-0689">Ribosomal protein</keyword>
<reference evidence="6" key="1">
    <citation type="submission" date="2021-01" db="EMBL/GenBank/DDBJ databases">
        <authorList>
            <person name="Corre E."/>
            <person name="Pelletier E."/>
            <person name="Niang G."/>
            <person name="Scheremetjew M."/>
            <person name="Finn R."/>
            <person name="Kale V."/>
            <person name="Holt S."/>
            <person name="Cochrane G."/>
            <person name="Meng A."/>
            <person name="Brown T."/>
            <person name="Cohen L."/>
        </authorList>
    </citation>
    <scope>NUCLEOTIDE SEQUENCE</scope>
    <source>
        <strain evidence="6">CCMP622</strain>
    </source>
</reference>
<evidence type="ECO:0000313" key="6">
    <source>
        <dbReference type="EMBL" id="CAD9759328.1"/>
    </source>
</evidence>
<dbReference type="HAMAP" id="MF_01363">
    <property type="entry name" value="Ribosomal_bL21"/>
    <property type="match status" value="1"/>
</dbReference>
<dbReference type="SUPFAM" id="SSF141091">
    <property type="entry name" value="L21p-like"/>
    <property type="match status" value="1"/>
</dbReference>
<dbReference type="AlphaFoldDB" id="A0A7S2XBN0"/>
<organism evidence="6">
    <name type="scientific">Lotharella oceanica</name>
    <dbReference type="NCBI Taxonomy" id="641309"/>
    <lineage>
        <taxon>Eukaryota</taxon>
        <taxon>Sar</taxon>
        <taxon>Rhizaria</taxon>
        <taxon>Cercozoa</taxon>
        <taxon>Chlorarachniophyceae</taxon>
        <taxon>Lotharella</taxon>
    </lineage>
</organism>
<proteinExistence type="inferred from homology"/>
<dbReference type="PANTHER" id="PTHR21349">
    <property type="entry name" value="50S RIBOSOMAL PROTEIN L21"/>
    <property type="match status" value="1"/>
</dbReference>
<dbReference type="InterPro" id="IPR028909">
    <property type="entry name" value="bL21-like"/>
</dbReference>
<name>A0A7S2XBN0_9EUKA</name>
<feature type="region of interest" description="Disordered" evidence="5">
    <location>
        <begin position="70"/>
        <end position="95"/>
    </location>
</feature>
<feature type="compositionally biased region" description="Low complexity" evidence="5">
    <location>
        <begin position="82"/>
        <end position="95"/>
    </location>
</feature>
<dbReference type="Pfam" id="PF00829">
    <property type="entry name" value="Ribosomal_L21p"/>
    <property type="match status" value="1"/>
</dbReference>
<evidence type="ECO:0000256" key="2">
    <source>
        <dbReference type="ARBA" id="ARBA00022980"/>
    </source>
</evidence>
<evidence type="ECO:0000256" key="3">
    <source>
        <dbReference type="ARBA" id="ARBA00023274"/>
    </source>
</evidence>
<dbReference type="InterPro" id="IPR001787">
    <property type="entry name" value="Ribosomal_bL21"/>
</dbReference>
<dbReference type="GO" id="GO:0006412">
    <property type="term" value="P:translation"/>
    <property type="evidence" value="ECO:0007669"/>
    <property type="project" value="InterPro"/>
</dbReference>
<evidence type="ECO:0000256" key="1">
    <source>
        <dbReference type="ARBA" id="ARBA00008563"/>
    </source>
</evidence>
<sequence>MRAAAGLLPGGLARLGARKLGRRTFNIPQRTIWMHSGAVARRTERGAIRGGAPLSSVAAAAASSADRVPDAPLFSEGGGDAAGTAGSARAEAGSAGAPLEPLTFEHPNSHGTKGVTFAVFEHGGKQFKVVEDDVLMLDYIKELDIGEEIVFDKVLLLGTAEHTVLGRPLIPSASVCAVVEEQTQTRKIRVFKKRRRKNSSKTTKGHRSDVTILRITDVETP</sequence>
<gene>
    <name evidence="6" type="ORF">LSP00402_LOCUS7608</name>
</gene>
<evidence type="ECO:0000256" key="5">
    <source>
        <dbReference type="SAM" id="MobiDB-lite"/>
    </source>
</evidence>
<protein>
    <recommendedName>
        <fullName evidence="4">Large ribosomal subunit protein bL21m</fullName>
    </recommendedName>
</protein>
<dbReference type="GO" id="GO:0003735">
    <property type="term" value="F:structural constituent of ribosome"/>
    <property type="evidence" value="ECO:0007669"/>
    <property type="project" value="InterPro"/>
</dbReference>